<keyword evidence="1" id="KW-0808">Transferase</keyword>
<dbReference type="Gene3D" id="3.30.420.40">
    <property type="match status" value="2"/>
</dbReference>
<dbReference type="GO" id="GO:0006040">
    <property type="term" value="P:amino sugar metabolic process"/>
    <property type="evidence" value="ECO:0007669"/>
    <property type="project" value="InterPro"/>
</dbReference>
<sequence length="368" mass="38230">MSGTSLDGVDGILVRFDARTGRQQTGAEAYVPFPETLRAELLALQAPDANEIHREALAANRLAQLYAACCGQLLERAQLTAGQIRAIGVHGQTIRHRPGEFDGIGYTRQINQPALLAELTGIDVVADFRSRDVAAGGQGAPLVPAFHASVFGSPSETRVICNIGGISNLTILPAASAGAAGHAIGFDCGPGNALLDGWAMQHLGTPYDANGQWAATGEVAPSLLADLLADPYFVAPPPKSTGRDLFNATWLTGKLSAFGAVAPADVQATLLALTVRGIADATRRYAPDCRTLFVCGGGAHNTSLMAALRQDLAPCAIDTTGALGIPPQQVEALAFAWLAQRCVERQPGNLPRVTGASGPRVLGAIYPA</sequence>
<dbReference type="UniPathway" id="UPA00544"/>
<dbReference type="EC" id="2.7.1.170" evidence="1"/>
<dbReference type="RefSeq" id="WP_047215006.1">
    <property type="nucleotide sequence ID" value="NZ_CP014839.1"/>
</dbReference>
<accession>A0A0G3ESV6</accession>
<keyword evidence="3" id="KW-1185">Reference proteome</keyword>
<dbReference type="PANTHER" id="PTHR30605">
    <property type="entry name" value="ANHYDRO-N-ACETYLMURAMIC ACID KINASE"/>
    <property type="match status" value="1"/>
</dbReference>
<gene>
    <name evidence="1" type="primary">anmK</name>
    <name evidence="2" type="ORF">ABW99_13735</name>
</gene>
<dbReference type="Proteomes" id="UP000036700">
    <property type="component" value="Chromosome"/>
</dbReference>
<dbReference type="GO" id="GO:0016301">
    <property type="term" value="F:kinase activity"/>
    <property type="evidence" value="ECO:0007669"/>
    <property type="project" value="UniProtKB-KW"/>
</dbReference>
<dbReference type="GO" id="GO:0009254">
    <property type="term" value="P:peptidoglycan turnover"/>
    <property type="evidence" value="ECO:0007669"/>
    <property type="project" value="UniProtKB-UniRule"/>
</dbReference>
<dbReference type="AlphaFoldDB" id="A0A0G3ESV6"/>
<keyword evidence="1" id="KW-0067">ATP-binding</keyword>
<dbReference type="HAMAP" id="MF_01270">
    <property type="entry name" value="AnhMurNAc_kinase"/>
    <property type="match status" value="1"/>
</dbReference>
<proteinExistence type="inferred from homology"/>
<comment type="similarity">
    <text evidence="1">Belongs to the anhydro-N-acetylmuramic acid kinase family.</text>
</comment>
<dbReference type="GO" id="GO:0016773">
    <property type="term" value="F:phosphotransferase activity, alcohol group as acceptor"/>
    <property type="evidence" value="ECO:0007669"/>
    <property type="project" value="UniProtKB-UniRule"/>
</dbReference>
<keyword evidence="1 2" id="KW-0418">Kinase</keyword>
<feature type="binding site" evidence="1">
    <location>
        <begin position="3"/>
        <end position="10"/>
    </location>
    <ligand>
        <name>ATP</name>
        <dbReference type="ChEBI" id="CHEBI:30616"/>
    </ligand>
</feature>
<comment type="pathway">
    <text evidence="1">Cell wall biogenesis; peptidoglycan recycling.</text>
</comment>
<dbReference type="EMBL" id="CP011568">
    <property type="protein sequence ID" value="AKJ69109.2"/>
    <property type="molecule type" value="Genomic_DNA"/>
</dbReference>
<dbReference type="PANTHER" id="PTHR30605:SF0">
    <property type="entry name" value="ANHYDRO-N-ACETYLMURAMIC ACID KINASE"/>
    <property type="match status" value="1"/>
</dbReference>
<dbReference type="SUPFAM" id="SSF53067">
    <property type="entry name" value="Actin-like ATPase domain"/>
    <property type="match status" value="1"/>
</dbReference>
<organism evidence="2 3">
    <name type="scientific">Pandoraea thiooxydans</name>
    <dbReference type="NCBI Taxonomy" id="445709"/>
    <lineage>
        <taxon>Bacteria</taxon>
        <taxon>Pseudomonadati</taxon>
        <taxon>Pseudomonadota</taxon>
        <taxon>Betaproteobacteria</taxon>
        <taxon>Burkholderiales</taxon>
        <taxon>Burkholderiaceae</taxon>
        <taxon>Pandoraea</taxon>
    </lineage>
</organism>
<dbReference type="InterPro" id="IPR043129">
    <property type="entry name" value="ATPase_NBD"/>
</dbReference>
<evidence type="ECO:0000313" key="2">
    <source>
        <dbReference type="EMBL" id="AKJ69109.2"/>
    </source>
</evidence>
<dbReference type="GO" id="GO:0005524">
    <property type="term" value="F:ATP binding"/>
    <property type="evidence" value="ECO:0007669"/>
    <property type="project" value="UniProtKB-UniRule"/>
</dbReference>
<dbReference type="UniPathway" id="UPA00343"/>
<reference evidence="3" key="1">
    <citation type="submission" date="2015-06" db="EMBL/GenBank/DDBJ databases">
        <authorList>
            <person name="Lim Y.L."/>
            <person name="Ee R."/>
            <person name="Yong D."/>
            <person name="How K.Y."/>
            <person name="Yin W.F."/>
            <person name="Chan K.G."/>
        </authorList>
    </citation>
    <scope>NUCLEOTIDE SEQUENCE [LARGE SCALE GENOMIC DNA]</scope>
    <source>
        <strain evidence="3">DSM 25325</strain>
    </source>
</reference>
<evidence type="ECO:0000256" key="1">
    <source>
        <dbReference type="HAMAP-Rule" id="MF_01270"/>
    </source>
</evidence>
<protein>
    <recommendedName>
        <fullName evidence="1">Anhydro-N-acetylmuramic acid kinase</fullName>
        <ecNumber evidence="1">2.7.1.170</ecNumber>
    </recommendedName>
    <alternativeName>
        <fullName evidence="1">AnhMurNAc kinase</fullName>
    </alternativeName>
</protein>
<keyword evidence="1" id="KW-0119">Carbohydrate metabolism</keyword>
<dbReference type="NCBIfam" id="NF007139">
    <property type="entry name" value="PRK09585.1-3"/>
    <property type="match status" value="1"/>
</dbReference>
<dbReference type="InterPro" id="IPR005338">
    <property type="entry name" value="Anhydro_N_Ac-Mur_kinase"/>
</dbReference>
<dbReference type="KEGG" id="ptx:ABW99_13735"/>
<keyword evidence="1" id="KW-0547">Nucleotide-binding</keyword>
<dbReference type="Pfam" id="PF03702">
    <property type="entry name" value="AnmK"/>
    <property type="match status" value="1"/>
</dbReference>
<comment type="function">
    <text evidence="1">Catalyzes the specific phosphorylation of 1,6-anhydro-N-acetylmuramic acid (anhMurNAc) with the simultaneous cleavage of the 1,6-anhydro ring, generating MurNAc-6-P. Is required for the utilization of anhMurNAc either imported from the medium or derived from its own cell wall murein, and thus plays a role in cell wall recycling.</text>
</comment>
<dbReference type="CDD" id="cd24050">
    <property type="entry name" value="ASKHA_NBD_ANMK"/>
    <property type="match status" value="1"/>
</dbReference>
<dbReference type="GO" id="GO:0097175">
    <property type="term" value="P:1,6-anhydro-N-acetyl-beta-muramic acid catabolic process"/>
    <property type="evidence" value="ECO:0007669"/>
    <property type="project" value="UniProtKB-UniRule"/>
</dbReference>
<name>A0A0G3ESV6_9BURK</name>
<dbReference type="STRING" id="445709.ABW99_13735"/>
<evidence type="ECO:0000313" key="3">
    <source>
        <dbReference type="Proteomes" id="UP000036700"/>
    </source>
</evidence>
<comment type="catalytic activity">
    <reaction evidence="1">
        <text>1,6-anhydro-N-acetyl-beta-muramate + ATP + H2O = N-acetyl-D-muramate 6-phosphate + ADP + H(+)</text>
        <dbReference type="Rhea" id="RHEA:24952"/>
        <dbReference type="ChEBI" id="CHEBI:15377"/>
        <dbReference type="ChEBI" id="CHEBI:15378"/>
        <dbReference type="ChEBI" id="CHEBI:30616"/>
        <dbReference type="ChEBI" id="CHEBI:58690"/>
        <dbReference type="ChEBI" id="CHEBI:58722"/>
        <dbReference type="ChEBI" id="CHEBI:456216"/>
        <dbReference type="EC" id="2.7.1.170"/>
    </reaction>
</comment>
<comment type="pathway">
    <text evidence="1">Amino-sugar metabolism; 1,6-anhydro-N-acetylmuramate degradation.</text>
</comment>
<dbReference type="OrthoDB" id="9763949at2"/>